<dbReference type="GO" id="GO:0006325">
    <property type="term" value="P:chromatin organization"/>
    <property type="evidence" value="ECO:0007669"/>
    <property type="project" value="TreeGrafter"/>
</dbReference>
<protein>
    <submittedName>
        <fullName evidence="3">XAP-5 DNA binding protein, putative</fullName>
    </submittedName>
</protein>
<dbReference type="PANTHER" id="PTHR12722">
    <property type="entry name" value="XAP-5 PROTEIN-RELATED"/>
    <property type="match status" value="1"/>
</dbReference>
<dbReference type="GO" id="GO:0005634">
    <property type="term" value="C:nucleus"/>
    <property type="evidence" value="ECO:0007669"/>
    <property type="project" value="InterPro"/>
</dbReference>
<feature type="compositionally biased region" description="Low complexity" evidence="1">
    <location>
        <begin position="158"/>
        <end position="168"/>
    </location>
</feature>
<sequence>MNFRKPDNTADLIDSIINSENGKVQKYLLERKRKEKEFLEKKENIKKQTLKAPKLNQMFVKNKSNDDKLISETVGLRTVHEYKKIKDKIFSKEKDITYNESSKDTKNKKHTNFKLSFCSDDDEDEDDEEGEKKTQDPKNKSDESSSEKEQNEQEKMENSSNESNSSETEQIDKNLQKEKSDNTENGIKPKNEGNEFKKIMKDPTVNTSFLKDKDRDRKIELKKKELRELYFKLENEQKEKDIEITYSYYDGSGHRRKISVKQKNTIGQFINKCVDNLKHEFTNLRSASCETLMFVKEDLILPNYLTFYELIKNKAQGKTGPLFSFDAVEDLSGITDIRKNKTDTHAGKLVERKWYERNKHIFPASKWEIYKPSTNYGTNYKDLFNNFS</sequence>
<feature type="domain" description="FAM50A/XAP5 C-terminal" evidence="2">
    <location>
        <begin position="241"/>
        <end position="379"/>
    </location>
</feature>
<proteinExistence type="predicted"/>
<organism evidence="3 4">
    <name type="scientific">Plasmodium chabaudi chabaudi</name>
    <dbReference type="NCBI Taxonomy" id="31271"/>
    <lineage>
        <taxon>Eukaryota</taxon>
        <taxon>Sar</taxon>
        <taxon>Alveolata</taxon>
        <taxon>Apicomplexa</taxon>
        <taxon>Aconoidasida</taxon>
        <taxon>Haemosporida</taxon>
        <taxon>Plasmodiidae</taxon>
        <taxon>Plasmodium</taxon>
        <taxon>Plasmodium (Vinckeia)</taxon>
    </lineage>
</organism>
<dbReference type="InterPro" id="IPR048337">
    <property type="entry name" value="FAM50A/XAP5_C"/>
</dbReference>
<feature type="compositionally biased region" description="Basic and acidic residues" evidence="1">
    <location>
        <begin position="130"/>
        <end position="157"/>
    </location>
</feature>
<gene>
    <name evidence="3" type="ORF">PCHCB_000353400</name>
</gene>
<dbReference type="PANTHER" id="PTHR12722:SF0">
    <property type="entry name" value="PROTEIN FAM50A"/>
    <property type="match status" value="1"/>
</dbReference>
<accession>A0A1D3S211</accession>
<name>A0A1D3S211_PLACU</name>
<evidence type="ECO:0000313" key="3">
    <source>
        <dbReference type="EMBL" id="SCN62556.1"/>
    </source>
</evidence>
<dbReference type="AlphaFoldDB" id="A0A1D3S211"/>
<feature type="compositionally biased region" description="Basic and acidic residues" evidence="1">
    <location>
        <begin position="170"/>
        <end position="200"/>
    </location>
</feature>
<evidence type="ECO:0000259" key="2">
    <source>
        <dbReference type="Pfam" id="PF04921"/>
    </source>
</evidence>
<dbReference type="EMBL" id="LT608164">
    <property type="protein sequence ID" value="SCN62556.1"/>
    <property type="molecule type" value="Genomic_DNA"/>
</dbReference>
<dbReference type="Proteomes" id="UP000195489">
    <property type="component" value="Chromosome 12"/>
</dbReference>
<feature type="region of interest" description="Disordered" evidence="1">
    <location>
        <begin position="116"/>
        <end position="200"/>
    </location>
</feature>
<evidence type="ECO:0000313" key="4">
    <source>
        <dbReference type="Proteomes" id="UP000195489"/>
    </source>
</evidence>
<feature type="compositionally biased region" description="Acidic residues" evidence="1">
    <location>
        <begin position="119"/>
        <end position="129"/>
    </location>
</feature>
<evidence type="ECO:0000256" key="1">
    <source>
        <dbReference type="SAM" id="MobiDB-lite"/>
    </source>
</evidence>
<dbReference type="InterPro" id="IPR007005">
    <property type="entry name" value="XAP5"/>
</dbReference>
<dbReference type="Pfam" id="PF04921">
    <property type="entry name" value="XAP5"/>
    <property type="match status" value="1"/>
</dbReference>
<reference evidence="3 4" key="1">
    <citation type="submission" date="2016-08" db="EMBL/GenBank/DDBJ databases">
        <authorList>
            <consortium name="Pathogen Informatics"/>
        </authorList>
    </citation>
    <scope>NUCLEOTIDE SEQUENCE [LARGE SCALE GENOMIC DNA]</scope>
    <source>
        <strain evidence="3 4">CB</strain>
    </source>
</reference>